<dbReference type="Pfam" id="PF00720">
    <property type="entry name" value="SSI"/>
    <property type="match status" value="1"/>
</dbReference>
<feature type="domain" description="Subtilisin inhibitor" evidence="10">
    <location>
        <begin position="29"/>
        <end position="115"/>
    </location>
</feature>
<evidence type="ECO:0000256" key="2">
    <source>
        <dbReference type="ARBA" id="ARBA00010472"/>
    </source>
</evidence>
<evidence type="ECO:0000256" key="1">
    <source>
        <dbReference type="ARBA" id="ARBA00004613"/>
    </source>
</evidence>
<dbReference type="PRINTS" id="PR00294">
    <property type="entry name" value="SSBTLNINHBTR"/>
</dbReference>
<dbReference type="InterPro" id="IPR020054">
    <property type="entry name" value="Prot_inh_SSI_I16_CS"/>
</dbReference>
<dbReference type="Gene3D" id="3.30.350.10">
    <property type="entry name" value="Subtilisin inhibitor-like"/>
    <property type="match status" value="1"/>
</dbReference>
<evidence type="ECO:0000313" key="12">
    <source>
        <dbReference type="Proteomes" id="UP000572680"/>
    </source>
</evidence>
<keyword evidence="5 8" id="KW-0646">Protease inhibitor</keyword>
<evidence type="ECO:0000256" key="3">
    <source>
        <dbReference type="ARBA" id="ARBA00011738"/>
    </source>
</evidence>
<dbReference type="PROSITE" id="PS00999">
    <property type="entry name" value="SSI"/>
    <property type="match status" value="1"/>
</dbReference>
<dbReference type="AlphaFoldDB" id="A0A7W3LYT1"/>
<comment type="similarity">
    <text evidence="2 8">Belongs to the protease inhibitor I16 (SSI) family.</text>
</comment>
<protein>
    <recommendedName>
        <fullName evidence="10">Subtilisin inhibitor domain-containing protein</fullName>
    </recommendedName>
</protein>
<feature type="chain" id="PRO_5030987552" description="Subtilisin inhibitor domain-containing protein" evidence="9">
    <location>
        <begin position="25"/>
        <end position="129"/>
    </location>
</feature>
<feature type="signal peptide" evidence="9">
    <location>
        <begin position="1"/>
        <end position="24"/>
    </location>
</feature>
<evidence type="ECO:0000313" key="11">
    <source>
        <dbReference type="EMBL" id="MBA8956678.1"/>
    </source>
</evidence>
<proteinExistence type="inferred from homology"/>
<name>A0A7W3LYT1_ACTNM</name>
<evidence type="ECO:0000256" key="8">
    <source>
        <dbReference type="RuleBase" id="RU003471"/>
    </source>
</evidence>
<evidence type="ECO:0000256" key="9">
    <source>
        <dbReference type="SAM" id="SignalP"/>
    </source>
</evidence>
<dbReference type="EMBL" id="JACJIA010000017">
    <property type="protein sequence ID" value="MBA8956678.1"/>
    <property type="molecule type" value="Genomic_DNA"/>
</dbReference>
<evidence type="ECO:0000259" key="10">
    <source>
        <dbReference type="Pfam" id="PF00720"/>
    </source>
</evidence>
<keyword evidence="9" id="KW-0732">Signal</keyword>
<comment type="subcellular location">
    <subcellularLocation>
        <location evidence="1">Secreted</location>
    </subcellularLocation>
</comment>
<comment type="subunit">
    <text evidence="3">Homodimer.</text>
</comment>
<dbReference type="SUPFAM" id="SSF55399">
    <property type="entry name" value="Subtilisin inhibitor"/>
    <property type="match status" value="1"/>
</dbReference>
<dbReference type="GO" id="GO:0004867">
    <property type="term" value="F:serine-type endopeptidase inhibitor activity"/>
    <property type="evidence" value="ECO:0007669"/>
    <property type="project" value="UniProtKB-KW"/>
</dbReference>
<dbReference type="Proteomes" id="UP000572680">
    <property type="component" value="Unassembled WGS sequence"/>
</dbReference>
<evidence type="ECO:0000256" key="4">
    <source>
        <dbReference type="ARBA" id="ARBA00022525"/>
    </source>
</evidence>
<dbReference type="InterPro" id="IPR023549">
    <property type="entry name" value="Subtilisin_inhibitor"/>
</dbReference>
<dbReference type="InterPro" id="IPR000691">
    <property type="entry name" value="Prot_inh_I16_SSI"/>
</dbReference>
<dbReference type="GO" id="GO:0005576">
    <property type="term" value="C:extracellular region"/>
    <property type="evidence" value="ECO:0007669"/>
    <property type="project" value="UniProtKB-SubCell"/>
</dbReference>
<keyword evidence="4" id="KW-0964">Secreted</keyword>
<comment type="caution">
    <text evidence="11">The sequence shown here is derived from an EMBL/GenBank/DDBJ whole genome shotgun (WGS) entry which is preliminary data.</text>
</comment>
<keyword evidence="7" id="KW-1015">Disulfide bond</keyword>
<evidence type="ECO:0000256" key="7">
    <source>
        <dbReference type="ARBA" id="ARBA00023157"/>
    </source>
</evidence>
<sequence length="129" mass="13486">MPHLVASVLAGAAFALAPAVPAVAAAPGPTVVRLTLTFPGSDTSAARSVVLFCEPPRGGHPAAARACAELARSGGRFERTEPSPTVCTLEYAPVVAEAEGTWRGRPVMFRREYPNQCALRAYTGTVFAF</sequence>
<gene>
    <name evidence="11" type="ORF">HNR61_008367</name>
</gene>
<keyword evidence="12" id="KW-1185">Reference proteome</keyword>
<keyword evidence="6 8" id="KW-0722">Serine protease inhibitor</keyword>
<reference evidence="11 12" key="1">
    <citation type="submission" date="2020-08" db="EMBL/GenBank/DDBJ databases">
        <title>Genomic Encyclopedia of Type Strains, Phase IV (KMG-IV): sequencing the most valuable type-strain genomes for metagenomic binning, comparative biology and taxonomic classification.</title>
        <authorList>
            <person name="Goeker M."/>
        </authorList>
    </citation>
    <scope>NUCLEOTIDE SEQUENCE [LARGE SCALE GENOMIC DNA]</scope>
    <source>
        <strain evidence="11 12">DSM 44197</strain>
    </source>
</reference>
<dbReference type="RefSeq" id="WP_182848571.1">
    <property type="nucleotide sequence ID" value="NZ_BAAALP010000038.1"/>
</dbReference>
<accession>A0A7W3LYT1</accession>
<organism evidence="11 12">
    <name type="scientific">Actinomadura namibiensis</name>
    <dbReference type="NCBI Taxonomy" id="182080"/>
    <lineage>
        <taxon>Bacteria</taxon>
        <taxon>Bacillati</taxon>
        <taxon>Actinomycetota</taxon>
        <taxon>Actinomycetes</taxon>
        <taxon>Streptosporangiales</taxon>
        <taxon>Thermomonosporaceae</taxon>
        <taxon>Actinomadura</taxon>
    </lineage>
</organism>
<evidence type="ECO:0000256" key="5">
    <source>
        <dbReference type="ARBA" id="ARBA00022690"/>
    </source>
</evidence>
<evidence type="ECO:0000256" key="6">
    <source>
        <dbReference type="ARBA" id="ARBA00022900"/>
    </source>
</evidence>
<dbReference type="InterPro" id="IPR036819">
    <property type="entry name" value="Subtilisin_inhibitor-like_sf"/>
</dbReference>